<evidence type="ECO:0000313" key="2">
    <source>
        <dbReference type="Proteomes" id="UP000305067"/>
    </source>
</evidence>
<sequence>MNGPSGPKPQASKLHTSACSALCLLLRVRGTHLLIHIDVPIRRALPLPDVQGTAADLLLCVEHRRLRLIHGGLRFIHIGLLRFALPPKAECRLLAIGFITCALPVGPFYKSERVSCQRSLDAAK</sequence>
<dbReference type="Proteomes" id="UP000305067">
    <property type="component" value="Unassembled WGS sequence"/>
</dbReference>
<accession>A0A5C3R366</accession>
<keyword evidence="2" id="KW-1185">Reference proteome</keyword>
<gene>
    <name evidence="1" type="ORF">BDV98DRAFT_22611</name>
</gene>
<name>A0A5C3R366_9AGAR</name>
<proteinExistence type="predicted"/>
<dbReference type="AlphaFoldDB" id="A0A5C3R366"/>
<evidence type="ECO:0000313" key="1">
    <source>
        <dbReference type="EMBL" id="TFL07401.1"/>
    </source>
</evidence>
<reference evidence="1 2" key="1">
    <citation type="journal article" date="2019" name="Nat. Ecol. Evol.">
        <title>Megaphylogeny resolves global patterns of mushroom evolution.</title>
        <authorList>
            <person name="Varga T."/>
            <person name="Krizsan K."/>
            <person name="Foldi C."/>
            <person name="Dima B."/>
            <person name="Sanchez-Garcia M."/>
            <person name="Sanchez-Ramirez S."/>
            <person name="Szollosi G.J."/>
            <person name="Szarkandi J.G."/>
            <person name="Papp V."/>
            <person name="Albert L."/>
            <person name="Andreopoulos W."/>
            <person name="Angelini C."/>
            <person name="Antonin V."/>
            <person name="Barry K.W."/>
            <person name="Bougher N.L."/>
            <person name="Buchanan P."/>
            <person name="Buyck B."/>
            <person name="Bense V."/>
            <person name="Catcheside P."/>
            <person name="Chovatia M."/>
            <person name="Cooper J."/>
            <person name="Damon W."/>
            <person name="Desjardin D."/>
            <person name="Finy P."/>
            <person name="Geml J."/>
            <person name="Haridas S."/>
            <person name="Hughes K."/>
            <person name="Justo A."/>
            <person name="Karasinski D."/>
            <person name="Kautmanova I."/>
            <person name="Kiss B."/>
            <person name="Kocsube S."/>
            <person name="Kotiranta H."/>
            <person name="LaButti K.M."/>
            <person name="Lechner B.E."/>
            <person name="Liimatainen K."/>
            <person name="Lipzen A."/>
            <person name="Lukacs Z."/>
            <person name="Mihaltcheva S."/>
            <person name="Morgado L.N."/>
            <person name="Niskanen T."/>
            <person name="Noordeloos M.E."/>
            <person name="Ohm R.A."/>
            <person name="Ortiz-Santana B."/>
            <person name="Ovrebo C."/>
            <person name="Racz N."/>
            <person name="Riley R."/>
            <person name="Savchenko A."/>
            <person name="Shiryaev A."/>
            <person name="Soop K."/>
            <person name="Spirin V."/>
            <person name="Szebenyi C."/>
            <person name="Tomsovsky M."/>
            <person name="Tulloss R.E."/>
            <person name="Uehling J."/>
            <person name="Grigoriev I.V."/>
            <person name="Vagvolgyi C."/>
            <person name="Papp T."/>
            <person name="Martin F.M."/>
            <person name="Miettinen O."/>
            <person name="Hibbett D.S."/>
            <person name="Nagy L.G."/>
        </authorList>
    </citation>
    <scope>NUCLEOTIDE SEQUENCE [LARGE SCALE GENOMIC DNA]</scope>
    <source>
        <strain evidence="1 2">CBS 309.79</strain>
    </source>
</reference>
<organism evidence="1 2">
    <name type="scientific">Pterulicium gracile</name>
    <dbReference type="NCBI Taxonomy" id="1884261"/>
    <lineage>
        <taxon>Eukaryota</taxon>
        <taxon>Fungi</taxon>
        <taxon>Dikarya</taxon>
        <taxon>Basidiomycota</taxon>
        <taxon>Agaricomycotina</taxon>
        <taxon>Agaricomycetes</taxon>
        <taxon>Agaricomycetidae</taxon>
        <taxon>Agaricales</taxon>
        <taxon>Pleurotineae</taxon>
        <taxon>Pterulaceae</taxon>
        <taxon>Pterulicium</taxon>
    </lineage>
</organism>
<protein>
    <submittedName>
        <fullName evidence="1">Uncharacterized protein</fullName>
    </submittedName>
</protein>
<dbReference type="EMBL" id="ML178814">
    <property type="protein sequence ID" value="TFL07401.1"/>
    <property type="molecule type" value="Genomic_DNA"/>
</dbReference>